<evidence type="ECO:0000313" key="1">
    <source>
        <dbReference type="EMBL" id="OGL81218.1"/>
    </source>
</evidence>
<sequence length="766" mass="80575">MKRFLKTMQKGSQFSVIYGAFALLFLILGSSWLVQIDLHGLAQAQSTPPNYAGFLWSDTIGWISMNCSNDWDNNTATPPEERCSGEGGAYGVTVEVNPVTLIGTISGAAWSPNIGLVCFGETCGACSGVSCDGRPEGSPVEARFDMNNLQCAPSSASCTRQVAYVQGYARVETQANESGANLGGWIKLSGTAPGNTPIQVGAWQNESGTTSLSGSGWQQNSDRGGIGWVYFDEGPPGNANCVTNCGGDNDVIVTLPPDQETGCGDGPIACCSNLVDDDRDRSYTTTDEKDLAGALDATTTGVDCQDYDCAGMPNCPSRENQNPDGTPAPAQCFDGVDVDNDLDAWVRGGAPAQGAGVDCSDTDCIGAENPTDSTERCVTVEASNEFNYCTDGIDNDRNNDADCLDSACGSFVACVQSNIIGDGPADGAEDDHPNCEGVCKSSDPADIGQPNYCADNDNDKVCDFADNCGKLGTTLVANENQTDVNANGVGDACDAFLETREGSIYGGGFRAPARPRGSNATFCLLSSGAIENFRSETERCELTLGLRAREFLLLQYGDALALWSQALRARIDYTKLRQTAVQPLPANLSDLGLAANAGKVFYHQGDLVVDQEILWQNGVQNGARTILVDGNITFRAPSHYDPTPLLPGAPLRQLASVAWIAVGDASGTKGNIIIDPAVGGHPSEDMVGAFIASNRISTGQSSEALTIKGLAVARRFNFERTYVSPPALPARGAELIIYDGRTILNPPPGLADLVKALPVSKVVAPQ</sequence>
<accession>A0A1F7UU36</accession>
<name>A0A1F7UU36_9BACT</name>
<proteinExistence type="predicted"/>
<organism evidence="1 2">
    <name type="scientific">Candidatus Uhrbacteria bacterium RIFCSPLOWO2_01_FULL_47_24</name>
    <dbReference type="NCBI Taxonomy" id="1802401"/>
    <lineage>
        <taxon>Bacteria</taxon>
        <taxon>Candidatus Uhriibacteriota</taxon>
    </lineage>
</organism>
<dbReference type="AlphaFoldDB" id="A0A1F7UU36"/>
<dbReference type="Proteomes" id="UP000176897">
    <property type="component" value="Unassembled WGS sequence"/>
</dbReference>
<protein>
    <submittedName>
        <fullName evidence="1">Uncharacterized protein</fullName>
    </submittedName>
</protein>
<evidence type="ECO:0000313" key="2">
    <source>
        <dbReference type="Proteomes" id="UP000176897"/>
    </source>
</evidence>
<comment type="caution">
    <text evidence="1">The sequence shown here is derived from an EMBL/GenBank/DDBJ whole genome shotgun (WGS) entry which is preliminary data.</text>
</comment>
<dbReference type="EMBL" id="MGEJ01000009">
    <property type="protein sequence ID" value="OGL81218.1"/>
    <property type="molecule type" value="Genomic_DNA"/>
</dbReference>
<gene>
    <name evidence="1" type="ORF">A3B21_02925</name>
</gene>
<reference evidence="1 2" key="1">
    <citation type="journal article" date="2016" name="Nat. Commun.">
        <title>Thousands of microbial genomes shed light on interconnected biogeochemical processes in an aquifer system.</title>
        <authorList>
            <person name="Anantharaman K."/>
            <person name="Brown C.T."/>
            <person name="Hug L.A."/>
            <person name="Sharon I."/>
            <person name="Castelle C.J."/>
            <person name="Probst A.J."/>
            <person name="Thomas B.C."/>
            <person name="Singh A."/>
            <person name="Wilkins M.J."/>
            <person name="Karaoz U."/>
            <person name="Brodie E.L."/>
            <person name="Williams K.H."/>
            <person name="Hubbard S.S."/>
            <person name="Banfield J.F."/>
        </authorList>
    </citation>
    <scope>NUCLEOTIDE SEQUENCE [LARGE SCALE GENOMIC DNA]</scope>
</reference>
<dbReference type="STRING" id="1802401.A3B21_02925"/>